<keyword evidence="2" id="KW-1185">Reference proteome</keyword>
<gene>
    <name evidence="1" type="ORF">F5983_37340</name>
</gene>
<dbReference type="EMBL" id="VYUA01000093">
    <property type="protein sequence ID" value="KAB2587554.1"/>
    <property type="molecule type" value="Genomic_DNA"/>
</dbReference>
<sequence length="250" mass="27557">MVSIRDEWGLLLCNGCYGRLLSIWEIKAGDLEDSDRHAELIRLLVGLSGEADVEQARTVLLARDSRSTLLSAPALTMLATAEAVADGFAVKMATELDWSAAIIGLCKAVELEALRLICDPLRHAVSDLDLATDLADRDFRRMAQFCKKGKPIELGTLAHFMEATTRSQNTGTSPLASALRSLALQWPRADWLFEADGFVAQVRTLTKNYRNPAAHTALLSHAEYRSCVEVVRGKDGLLWKMLTSVDSTRR</sequence>
<organism evidence="1 2">
    <name type="scientific">Streptomyces arboris</name>
    <dbReference type="NCBI Taxonomy" id="2600619"/>
    <lineage>
        <taxon>Bacteria</taxon>
        <taxon>Bacillati</taxon>
        <taxon>Actinomycetota</taxon>
        <taxon>Actinomycetes</taxon>
        <taxon>Kitasatosporales</taxon>
        <taxon>Streptomycetaceae</taxon>
        <taxon>Streptomyces</taxon>
    </lineage>
</organism>
<accession>A0A5N5EN94</accession>
<dbReference type="AlphaFoldDB" id="A0A5N5EN94"/>
<reference evidence="1 2" key="1">
    <citation type="submission" date="2019-09" db="EMBL/GenBank/DDBJ databases">
        <authorList>
            <person name="Liu P."/>
        </authorList>
    </citation>
    <scope>NUCLEOTIDE SEQUENCE [LARGE SCALE GENOMIC DNA]</scope>
    <source>
        <strain evidence="1 2">TRM68085</strain>
    </source>
</reference>
<name>A0A5N5EN94_9ACTN</name>
<dbReference type="RefSeq" id="WP_151514168.1">
    <property type="nucleotide sequence ID" value="NZ_VYUA01000093.1"/>
</dbReference>
<proteinExistence type="predicted"/>
<evidence type="ECO:0000313" key="1">
    <source>
        <dbReference type="EMBL" id="KAB2587554.1"/>
    </source>
</evidence>
<protein>
    <submittedName>
        <fullName evidence="1">Uncharacterized protein</fullName>
    </submittedName>
</protein>
<evidence type="ECO:0000313" key="2">
    <source>
        <dbReference type="Proteomes" id="UP000326907"/>
    </source>
</evidence>
<comment type="caution">
    <text evidence="1">The sequence shown here is derived from an EMBL/GenBank/DDBJ whole genome shotgun (WGS) entry which is preliminary data.</text>
</comment>
<dbReference type="Proteomes" id="UP000326907">
    <property type="component" value="Unassembled WGS sequence"/>
</dbReference>